<feature type="transmembrane region" description="Helical" evidence="1">
    <location>
        <begin position="95"/>
        <end position="114"/>
    </location>
</feature>
<dbReference type="Proteomes" id="UP001152484">
    <property type="component" value="Unassembled WGS sequence"/>
</dbReference>
<accession>A0A9P0YQ86</accession>
<evidence type="ECO:0000313" key="3">
    <source>
        <dbReference type="EMBL" id="CAH9115311.1"/>
    </source>
</evidence>
<reference evidence="2" key="1">
    <citation type="submission" date="2022-07" db="EMBL/GenBank/DDBJ databases">
        <authorList>
            <person name="Macas J."/>
            <person name="Novak P."/>
            <person name="Neumann P."/>
        </authorList>
    </citation>
    <scope>NUCLEOTIDE SEQUENCE</scope>
</reference>
<gene>
    <name evidence="3" type="ORF">CEURO_LOCUS20769</name>
    <name evidence="2" type="ORF">CEURO_LOCUS3999</name>
</gene>
<organism evidence="2 4">
    <name type="scientific">Cuscuta europaea</name>
    <name type="common">European dodder</name>
    <dbReference type="NCBI Taxonomy" id="41803"/>
    <lineage>
        <taxon>Eukaryota</taxon>
        <taxon>Viridiplantae</taxon>
        <taxon>Streptophyta</taxon>
        <taxon>Embryophyta</taxon>
        <taxon>Tracheophyta</taxon>
        <taxon>Spermatophyta</taxon>
        <taxon>Magnoliopsida</taxon>
        <taxon>eudicotyledons</taxon>
        <taxon>Gunneridae</taxon>
        <taxon>Pentapetalae</taxon>
        <taxon>asterids</taxon>
        <taxon>lamiids</taxon>
        <taxon>Solanales</taxon>
        <taxon>Convolvulaceae</taxon>
        <taxon>Cuscuteae</taxon>
        <taxon>Cuscuta</taxon>
        <taxon>Cuscuta subgen. Cuscuta</taxon>
    </lineage>
</organism>
<proteinExistence type="predicted"/>
<feature type="transmembrane region" description="Helical" evidence="1">
    <location>
        <begin position="49"/>
        <end position="74"/>
    </location>
</feature>
<dbReference type="EMBL" id="CAMAPE010000065">
    <property type="protein sequence ID" value="CAH9115311.1"/>
    <property type="molecule type" value="Genomic_DNA"/>
</dbReference>
<keyword evidence="1" id="KW-0812">Transmembrane</keyword>
<protein>
    <submittedName>
        <fullName evidence="2">Uncharacterized protein</fullName>
    </submittedName>
</protein>
<evidence type="ECO:0000313" key="2">
    <source>
        <dbReference type="EMBL" id="CAH9071321.1"/>
    </source>
</evidence>
<feature type="transmembrane region" description="Helical" evidence="1">
    <location>
        <begin position="7"/>
        <end position="29"/>
    </location>
</feature>
<keyword evidence="4" id="KW-1185">Reference proteome</keyword>
<keyword evidence="1" id="KW-1133">Transmembrane helix</keyword>
<name>A0A9P0YQ86_CUSEU</name>
<dbReference type="AlphaFoldDB" id="A0A9P0YQ86"/>
<evidence type="ECO:0000313" key="4">
    <source>
        <dbReference type="Proteomes" id="UP001152484"/>
    </source>
</evidence>
<sequence length="120" mass="12856">MADNGDLYFCWTIVAAVIAGCLQIMAASYQHACDEAEGDIGSSDACGAAVHLNIVTVVLLIIIAGLLSGVRFFVTQSGLAAYRIPHPGHENPNKMKIYAITFLIISWSSMLFVGNKVIHC</sequence>
<evidence type="ECO:0000256" key="1">
    <source>
        <dbReference type="SAM" id="Phobius"/>
    </source>
</evidence>
<dbReference type="EMBL" id="CAMAPE010000006">
    <property type="protein sequence ID" value="CAH9071321.1"/>
    <property type="molecule type" value="Genomic_DNA"/>
</dbReference>
<keyword evidence="1" id="KW-0472">Membrane</keyword>
<comment type="caution">
    <text evidence="2">The sequence shown here is derived from an EMBL/GenBank/DDBJ whole genome shotgun (WGS) entry which is preliminary data.</text>
</comment>